<evidence type="ECO:0000256" key="1">
    <source>
        <dbReference type="SAM" id="MobiDB-lite"/>
    </source>
</evidence>
<reference evidence="3" key="1">
    <citation type="submission" date="2015-06" db="EMBL/GenBank/DDBJ databases">
        <title>Expansion of signal transduction pathways in fungi by whole-genome duplication.</title>
        <authorList>
            <consortium name="DOE Joint Genome Institute"/>
            <person name="Corrochano L.M."/>
            <person name="Kuo A."/>
            <person name="Marcet-Houben M."/>
            <person name="Polaino S."/>
            <person name="Salamov A."/>
            <person name="Villalobos J.M."/>
            <person name="Alvarez M.I."/>
            <person name="Avalos J."/>
            <person name="Benito E.P."/>
            <person name="Benoit I."/>
            <person name="Burger G."/>
            <person name="Camino L.P."/>
            <person name="Canovas D."/>
            <person name="Cerda-Olmedo E."/>
            <person name="Cheng J.-F."/>
            <person name="Dominguez A."/>
            <person name="Elias M."/>
            <person name="Eslava A.P."/>
            <person name="Glaser F."/>
            <person name="Grimwood J."/>
            <person name="Gutierrez G."/>
            <person name="Heitman J."/>
            <person name="Henrissat B."/>
            <person name="Iturriaga E.A."/>
            <person name="Lang B.F."/>
            <person name="Lavin J.L."/>
            <person name="Lee S."/>
            <person name="Li W."/>
            <person name="Lindquist E."/>
            <person name="Lopez-Garcia S."/>
            <person name="Luque E.M."/>
            <person name="Marcos A.T."/>
            <person name="Martin J."/>
            <person name="McCluskey K."/>
            <person name="Medina H.R."/>
            <person name="Miralles-Duran A."/>
            <person name="Miyazaki A."/>
            <person name="Munoz-Torres E."/>
            <person name="Oguiza J.A."/>
            <person name="Ohm R."/>
            <person name="Olmedo M."/>
            <person name="Orejas M."/>
            <person name="Ortiz-Castellanos L."/>
            <person name="Pisabarro A.G."/>
            <person name="Rodriguez-Romero J."/>
            <person name="Ruiz-Herrera J."/>
            <person name="Ruiz-Vazquez R."/>
            <person name="Sanz C."/>
            <person name="Schackwitz W."/>
            <person name="Schmutz J."/>
            <person name="Shahriari M."/>
            <person name="Shelest E."/>
            <person name="Silva-Franco F."/>
            <person name="Soanes D."/>
            <person name="Syed K."/>
            <person name="Tagua V.G."/>
            <person name="Talbot N.J."/>
            <person name="Thon M."/>
            <person name="De vries R.P."/>
            <person name="Wiebenga A."/>
            <person name="Yadav J.S."/>
            <person name="Braun E.L."/>
            <person name="Baker S."/>
            <person name="Garre V."/>
            <person name="Horwitz B."/>
            <person name="Torres-Martinez S."/>
            <person name="Idnurm A."/>
            <person name="Herrera-Estrella A."/>
            <person name="Gabaldon T."/>
            <person name="Grigoriev I.V."/>
        </authorList>
    </citation>
    <scope>NUCLEOTIDE SEQUENCE [LARGE SCALE GENOMIC DNA]</scope>
    <source>
        <strain evidence="3">NRRL 1555(-)</strain>
    </source>
</reference>
<dbReference type="VEuPathDB" id="FungiDB:PHYBLDRAFT_61850"/>
<dbReference type="InParanoid" id="A0A162Q7M7"/>
<proteinExistence type="predicted"/>
<name>A0A162Q7M7_PHYB8</name>
<dbReference type="STRING" id="763407.A0A162Q7M7"/>
<evidence type="ECO:0000313" key="3">
    <source>
        <dbReference type="Proteomes" id="UP000077315"/>
    </source>
</evidence>
<protein>
    <submittedName>
        <fullName evidence="2">Uncharacterized protein</fullName>
    </submittedName>
</protein>
<evidence type="ECO:0000313" key="2">
    <source>
        <dbReference type="EMBL" id="OAD80796.1"/>
    </source>
</evidence>
<keyword evidence="3" id="KW-1185">Reference proteome</keyword>
<feature type="compositionally biased region" description="Basic and acidic residues" evidence="1">
    <location>
        <begin position="362"/>
        <end position="381"/>
    </location>
</feature>
<feature type="region of interest" description="Disordered" evidence="1">
    <location>
        <begin position="362"/>
        <end position="390"/>
    </location>
</feature>
<gene>
    <name evidence="2" type="ORF">PHYBLDRAFT_61850</name>
</gene>
<accession>A0A162Q7M7</accession>
<dbReference type="AlphaFoldDB" id="A0A162Q7M7"/>
<dbReference type="RefSeq" id="XP_018298836.1">
    <property type="nucleotide sequence ID" value="XM_018440863.1"/>
</dbReference>
<sequence>MGSIYGSHCLGCNNIEEEGGVVKDKFPVRAPDGVNRNGCNRNLERGGNGRRKPSTSEKPGNIRNRPRRTQLLQFTIDFSNNELDLKHYMLGGSDIAAFFRQYQNGADKILKPIMLETNVQELLALGDNIITPKQEKLGLLTLAADMNSLKGNVIEGIGDLLTKLPLDSILESKKIGEVDIQTRYYEPMLSGILTDITKRFILRWPDKTDETAPKIRPDAIISTLIQLKFGRHLGYENEDPILIFQVNGFQLILYVIQRINHRFYTIIWLTAQAPNTEIFPFNIIDVISFKKNNLALLLIILTFTLIGKKIAWSPVGSLSVLKTPATRVIAYIVLGTVTKVYTFGSKVKKEKGIQKKDVEVVEKKEEENERTKQYWSDESKPTLKGTTTAH</sequence>
<feature type="region of interest" description="Disordered" evidence="1">
    <location>
        <begin position="33"/>
        <end position="64"/>
    </location>
</feature>
<organism evidence="2 3">
    <name type="scientific">Phycomyces blakesleeanus (strain ATCC 8743b / DSM 1359 / FGSC 10004 / NBRC 33097 / NRRL 1555)</name>
    <dbReference type="NCBI Taxonomy" id="763407"/>
    <lineage>
        <taxon>Eukaryota</taxon>
        <taxon>Fungi</taxon>
        <taxon>Fungi incertae sedis</taxon>
        <taxon>Mucoromycota</taxon>
        <taxon>Mucoromycotina</taxon>
        <taxon>Mucoromycetes</taxon>
        <taxon>Mucorales</taxon>
        <taxon>Phycomycetaceae</taxon>
        <taxon>Phycomyces</taxon>
    </lineage>
</organism>
<dbReference type="Proteomes" id="UP000077315">
    <property type="component" value="Unassembled WGS sequence"/>
</dbReference>
<dbReference type="OrthoDB" id="2240650at2759"/>
<dbReference type="EMBL" id="KV440971">
    <property type="protein sequence ID" value="OAD80796.1"/>
    <property type="molecule type" value="Genomic_DNA"/>
</dbReference>
<dbReference type="GeneID" id="29001769"/>